<dbReference type="SUPFAM" id="SSF49899">
    <property type="entry name" value="Concanavalin A-like lectins/glucanases"/>
    <property type="match status" value="1"/>
</dbReference>
<feature type="binding site" evidence="13">
    <location>
        <position position="359"/>
    </location>
    <ligand>
        <name>ATP</name>
        <dbReference type="ChEBI" id="CHEBI:30616"/>
    </ligand>
</feature>
<evidence type="ECO:0000256" key="4">
    <source>
        <dbReference type="ARBA" id="ARBA00022679"/>
    </source>
</evidence>
<evidence type="ECO:0000256" key="5">
    <source>
        <dbReference type="ARBA" id="ARBA00022692"/>
    </source>
</evidence>
<dbReference type="Gene3D" id="3.30.200.20">
    <property type="entry name" value="Phosphorylase Kinase, domain 1"/>
    <property type="match status" value="1"/>
</dbReference>
<dbReference type="GO" id="GO:0051707">
    <property type="term" value="P:response to other organism"/>
    <property type="evidence" value="ECO:0007669"/>
    <property type="project" value="UniProtKB-ARBA"/>
</dbReference>
<keyword evidence="11" id="KW-0472">Membrane</keyword>
<dbReference type="InterPro" id="IPR001245">
    <property type="entry name" value="Ser-Thr/Tyr_kinase_cat_dom"/>
</dbReference>
<dbReference type="InterPro" id="IPR001220">
    <property type="entry name" value="Legume_lectin_dom"/>
</dbReference>
<gene>
    <name evidence="15" type="ORF">Bca52824_078965</name>
</gene>
<evidence type="ECO:0000256" key="9">
    <source>
        <dbReference type="ARBA" id="ARBA00022840"/>
    </source>
</evidence>
<dbReference type="GO" id="GO:0016020">
    <property type="term" value="C:membrane"/>
    <property type="evidence" value="ECO:0007669"/>
    <property type="project" value="UniProtKB-SubCell"/>
</dbReference>
<evidence type="ECO:0000313" key="16">
    <source>
        <dbReference type="Proteomes" id="UP000886595"/>
    </source>
</evidence>
<sequence length="514" mass="58115">MEFFHHVIRRTSTVFYAFPFQNIHTGNSTDAAAMAAETVVTTTTPTPLHPHRHHSPPFLILHRFLYNNFTSAANMTDLILIQDSRVESTVVRLINESNQFSLGRVFTRKALDHTRSDSKPDPALLFLHLLRLLHPPGYLHKPWLRPLLCPLELHISSRRYRQPKLRLPAPLLAVEFDTGLNSEVNDIDGNHVGIDLNSILSVKEQTAAGVGRPLRPTLTYRDPVIANYVSADMFVGFSASKTNWVEVRRILAWSLSDTGAPREINTTGLPVFFLDSPSSSLNRSNRRDRRGYFIWWKLIREEEEEEAEEWELEFWPHRFSYEDLSAATDSFSNDRLLGSGGFGKVYRGVLSNSNEVAVKCVNHDSKQGLREFMAEIESMGRLQHKNLVQMRGWCRPPELASASSPTEASDVYSFGVVVLEVVCGRRPIEYAEEEDMVLVDWVRDLYGEGVVVSAADERVRAECETGDEIELLLKLGLACCHPDPAKRPTMRDRIALDWLATGGFVDRTHAGSCC</sequence>
<dbReference type="PROSITE" id="PS50011">
    <property type="entry name" value="PROTEIN_KINASE_DOM"/>
    <property type="match status" value="1"/>
</dbReference>
<keyword evidence="16" id="KW-1185">Reference proteome</keyword>
<dbReference type="SUPFAM" id="SSF56112">
    <property type="entry name" value="Protein kinase-like (PK-like)"/>
    <property type="match status" value="1"/>
</dbReference>
<dbReference type="AlphaFoldDB" id="A0A8X7U1H2"/>
<dbReference type="InterPro" id="IPR017441">
    <property type="entry name" value="Protein_kinase_ATP_BS"/>
</dbReference>
<evidence type="ECO:0000256" key="2">
    <source>
        <dbReference type="ARBA" id="ARBA00008536"/>
    </source>
</evidence>
<evidence type="ECO:0000256" key="3">
    <source>
        <dbReference type="ARBA" id="ARBA00010217"/>
    </source>
</evidence>
<dbReference type="InterPro" id="IPR011009">
    <property type="entry name" value="Kinase-like_dom_sf"/>
</dbReference>
<protein>
    <recommendedName>
        <fullName evidence="14">Protein kinase domain-containing protein</fullName>
    </recommendedName>
</protein>
<dbReference type="PANTHER" id="PTHR27007">
    <property type="match status" value="1"/>
</dbReference>
<keyword evidence="4" id="KW-0808">Transferase</keyword>
<keyword evidence="9 13" id="KW-0067">ATP-binding</keyword>
<keyword evidence="8 13" id="KW-0547">Nucleotide-binding</keyword>
<dbReference type="Proteomes" id="UP000886595">
    <property type="component" value="Unassembled WGS sequence"/>
</dbReference>
<dbReference type="InterPro" id="IPR013320">
    <property type="entry name" value="ConA-like_dom_sf"/>
</dbReference>
<dbReference type="Gene3D" id="1.10.510.10">
    <property type="entry name" value="Transferase(Phosphotransferase) domain 1"/>
    <property type="match status" value="1"/>
</dbReference>
<comment type="similarity">
    <text evidence="2">In the N-terminal section; belongs to the leguminous lectin family.</text>
</comment>
<evidence type="ECO:0000313" key="15">
    <source>
        <dbReference type="EMBL" id="KAG2259671.1"/>
    </source>
</evidence>
<dbReference type="GO" id="GO:0004672">
    <property type="term" value="F:protein kinase activity"/>
    <property type="evidence" value="ECO:0007669"/>
    <property type="project" value="InterPro"/>
</dbReference>
<accession>A0A8X7U1H2</accession>
<keyword evidence="5" id="KW-0812">Transmembrane</keyword>
<evidence type="ECO:0000259" key="14">
    <source>
        <dbReference type="PROSITE" id="PS50011"/>
    </source>
</evidence>
<proteinExistence type="inferred from homology"/>
<dbReference type="GO" id="GO:0005524">
    <property type="term" value="F:ATP binding"/>
    <property type="evidence" value="ECO:0007669"/>
    <property type="project" value="UniProtKB-UniRule"/>
</dbReference>
<comment type="caution">
    <text evidence="15">The sequence shown here is derived from an EMBL/GenBank/DDBJ whole genome shotgun (WGS) entry which is preliminary data.</text>
</comment>
<dbReference type="GO" id="GO:0030246">
    <property type="term" value="F:carbohydrate binding"/>
    <property type="evidence" value="ECO:0007669"/>
    <property type="project" value="UniProtKB-KW"/>
</dbReference>
<comment type="similarity">
    <text evidence="3">In the C-terminal section; belongs to the protein kinase superfamily. Ser/Thr protein kinase family.</text>
</comment>
<feature type="domain" description="Protein kinase" evidence="14">
    <location>
        <begin position="331"/>
        <end position="514"/>
    </location>
</feature>
<dbReference type="GO" id="GO:0006952">
    <property type="term" value="P:defense response"/>
    <property type="evidence" value="ECO:0007669"/>
    <property type="project" value="UniProtKB-ARBA"/>
</dbReference>
<evidence type="ECO:0000256" key="8">
    <source>
        <dbReference type="ARBA" id="ARBA00022741"/>
    </source>
</evidence>
<dbReference type="InterPro" id="IPR050528">
    <property type="entry name" value="L-type_Lectin-RKs"/>
</dbReference>
<dbReference type="InterPro" id="IPR000719">
    <property type="entry name" value="Prot_kinase_dom"/>
</dbReference>
<dbReference type="Pfam" id="PF07714">
    <property type="entry name" value="PK_Tyr_Ser-Thr"/>
    <property type="match status" value="2"/>
</dbReference>
<evidence type="ECO:0000256" key="7">
    <source>
        <dbReference type="ARBA" id="ARBA00022734"/>
    </source>
</evidence>
<dbReference type="PROSITE" id="PS00107">
    <property type="entry name" value="PROTEIN_KINASE_ATP"/>
    <property type="match status" value="1"/>
</dbReference>
<dbReference type="Gene3D" id="2.60.120.200">
    <property type="match status" value="2"/>
</dbReference>
<evidence type="ECO:0000256" key="10">
    <source>
        <dbReference type="ARBA" id="ARBA00022989"/>
    </source>
</evidence>
<keyword evidence="7" id="KW-0430">Lectin</keyword>
<name>A0A8X7U1H2_BRACI</name>
<dbReference type="OrthoDB" id="547665at2759"/>
<evidence type="ECO:0000256" key="6">
    <source>
        <dbReference type="ARBA" id="ARBA00022729"/>
    </source>
</evidence>
<keyword evidence="12" id="KW-0675">Receptor</keyword>
<evidence type="ECO:0000256" key="13">
    <source>
        <dbReference type="PROSITE-ProRule" id="PRU10141"/>
    </source>
</evidence>
<dbReference type="EMBL" id="JAAMPC010000015">
    <property type="protein sequence ID" value="KAG2259671.1"/>
    <property type="molecule type" value="Genomic_DNA"/>
</dbReference>
<keyword evidence="6" id="KW-0732">Signal</keyword>
<evidence type="ECO:0000256" key="11">
    <source>
        <dbReference type="ARBA" id="ARBA00023136"/>
    </source>
</evidence>
<evidence type="ECO:0000256" key="12">
    <source>
        <dbReference type="ARBA" id="ARBA00023170"/>
    </source>
</evidence>
<organism evidence="15 16">
    <name type="scientific">Brassica carinata</name>
    <name type="common">Ethiopian mustard</name>
    <name type="synonym">Abyssinian cabbage</name>
    <dbReference type="NCBI Taxonomy" id="52824"/>
    <lineage>
        <taxon>Eukaryota</taxon>
        <taxon>Viridiplantae</taxon>
        <taxon>Streptophyta</taxon>
        <taxon>Embryophyta</taxon>
        <taxon>Tracheophyta</taxon>
        <taxon>Spermatophyta</taxon>
        <taxon>Magnoliopsida</taxon>
        <taxon>eudicotyledons</taxon>
        <taxon>Gunneridae</taxon>
        <taxon>Pentapetalae</taxon>
        <taxon>rosids</taxon>
        <taxon>malvids</taxon>
        <taxon>Brassicales</taxon>
        <taxon>Brassicaceae</taxon>
        <taxon>Brassiceae</taxon>
        <taxon>Brassica</taxon>
    </lineage>
</organism>
<dbReference type="Pfam" id="PF00139">
    <property type="entry name" value="Lectin_legB"/>
    <property type="match status" value="1"/>
</dbReference>
<dbReference type="FunFam" id="3.30.200.20:FF:000178">
    <property type="entry name" value="serine/threonine-protein kinase PBS1-like"/>
    <property type="match status" value="1"/>
</dbReference>
<reference evidence="15 16" key="1">
    <citation type="submission" date="2020-02" db="EMBL/GenBank/DDBJ databases">
        <authorList>
            <person name="Ma Q."/>
            <person name="Huang Y."/>
            <person name="Song X."/>
            <person name="Pei D."/>
        </authorList>
    </citation>
    <scope>NUCLEOTIDE SEQUENCE [LARGE SCALE GENOMIC DNA]</scope>
    <source>
        <strain evidence="15">Sxm20200214</strain>
        <tissue evidence="15">Leaf</tissue>
    </source>
</reference>
<comment type="subcellular location">
    <subcellularLocation>
        <location evidence="1">Membrane</location>
        <topology evidence="1">Single-pass type I membrane protein</topology>
    </subcellularLocation>
</comment>
<evidence type="ECO:0000256" key="1">
    <source>
        <dbReference type="ARBA" id="ARBA00004479"/>
    </source>
</evidence>
<keyword evidence="10" id="KW-1133">Transmembrane helix</keyword>